<keyword evidence="4" id="KW-1185">Reference proteome</keyword>
<evidence type="ECO:0000313" key="4">
    <source>
        <dbReference type="Proteomes" id="UP000224607"/>
    </source>
</evidence>
<organism evidence="2 3">
    <name type="scientific">Xenorhabdus mauleonii</name>
    <dbReference type="NCBI Taxonomy" id="351675"/>
    <lineage>
        <taxon>Bacteria</taxon>
        <taxon>Pseudomonadati</taxon>
        <taxon>Pseudomonadota</taxon>
        <taxon>Gammaproteobacteria</taxon>
        <taxon>Enterobacterales</taxon>
        <taxon>Morganellaceae</taxon>
        <taxon>Xenorhabdus</taxon>
    </lineage>
</organism>
<dbReference type="Proteomes" id="UP000224607">
    <property type="component" value="Unassembled WGS sequence"/>
</dbReference>
<reference evidence="3" key="2">
    <citation type="submission" date="2016-10" db="EMBL/GenBank/DDBJ databases">
        <authorList>
            <person name="Varghese N."/>
            <person name="Submissions S."/>
        </authorList>
    </citation>
    <scope>NUCLEOTIDE SEQUENCE [LARGE SCALE GENOMIC DNA]</scope>
    <source>
        <strain evidence="3">DSM 17908</strain>
    </source>
</reference>
<reference evidence="1 4" key="3">
    <citation type="journal article" date="2017" name="Nat. Microbiol.">
        <title>Natural product diversity associated with the nematode symbionts Photorhabdus and Xenorhabdus.</title>
        <authorList>
            <person name="Tobias N.J."/>
            <person name="Wolff H."/>
            <person name="Djahanschiri B."/>
            <person name="Grundmann F."/>
            <person name="Kronenwerth M."/>
            <person name="Shi Y.M."/>
            <person name="Simonyi S."/>
            <person name="Grun P."/>
            <person name="Shapiro-Ilan D."/>
            <person name="Pidot S.J."/>
            <person name="Stinear T.P."/>
            <person name="Ebersberger I."/>
            <person name="Bode H.B."/>
        </authorList>
    </citation>
    <scope>NUCLEOTIDE SEQUENCE [LARGE SCALE GENOMIC DNA]</scope>
    <source>
        <strain evidence="1 4">DSM 17908</strain>
    </source>
</reference>
<dbReference type="EMBL" id="FORG01000006">
    <property type="protein sequence ID" value="SFJ20714.1"/>
    <property type="molecule type" value="Genomic_DNA"/>
</dbReference>
<evidence type="ECO:0000313" key="1">
    <source>
        <dbReference type="EMBL" id="PHM44805.1"/>
    </source>
</evidence>
<dbReference type="AlphaFoldDB" id="A0A1I3PGA7"/>
<name>A0A1I3PGA7_9GAMM</name>
<accession>A0A1I3PGA7</accession>
<dbReference type="STRING" id="351675.SAMN05421680_106142"/>
<sequence>MYLNTRGSTVSNDELFTLLTQAHEQLSESESRQFDASLVLLLANHISSMEVIKEAIEYAKNSLI</sequence>
<dbReference type="RefSeq" id="WP_169924678.1">
    <property type="nucleotide sequence ID" value="NZ_CAWNQB010000034.1"/>
</dbReference>
<dbReference type="EMBL" id="NITY01000004">
    <property type="protein sequence ID" value="PHM44805.1"/>
    <property type="molecule type" value="Genomic_DNA"/>
</dbReference>
<proteinExistence type="predicted"/>
<reference evidence="2" key="1">
    <citation type="submission" date="2016-10" db="EMBL/GenBank/DDBJ databases">
        <authorList>
            <person name="de Groot N.N."/>
        </authorList>
    </citation>
    <scope>NUCLEOTIDE SEQUENCE [LARGE SCALE GENOMIC DNA]</scope>
    <source>
        <strain evidence="2">DSM 17908</strain>
    </source>
</reference>
<evidence type="ECO:0008006" key="5">
    <source>
        <dbReference type="Google" id="ProtNLM"/>
    </source>
</evidence>
<dbReference type="Pfam" id="PF10932">
    <property type="entry name" value="DUF2783"/>
    <property type="match status" value="1"/>
</dbReference>
<dbReference type="InterPro" id="IPR021233">
    <property type="entry name" value="DUF2783"/>
</dbReference>
<evidence type="ECO:0000313" key="3">
    <source>
        <dbReference type="Proteomes" id="UP000198919"/>
    </source>
</evidence>
<gene>
    <name evidence="2" type="ORF">SAMN05421680_106142</name>
    <name evidence="1" type="ORF">Xmau_01519</name>
</gene>
<protein>
    <recommendedName>
        <fullName evidence="5">DUF2783 domain-containing protein</fullName>
    </recommendedName>
</protein>
<dbReference type="Proteomes" id="UP000198919">
    <property type="component" value="Unassembled WGS sequence"/>
</dbReference>
<evidence type="ECO:0000313" key="2">
    <source>
        <dbReference type="EMBL" id="SFJ20714.1"/>
    </source>
</evidence>